<dbReference type="InterPro" id="IPR046823">
    <property type="entry name" value="HPS6_N"/>
</dbReference>
<protein>
    <submittedName>
        <fullName evidence="3">Uncharacterized protein</fullName>
    </submittedName>
</protein>
<evidence type="ECO:0000313" key="3">
    <source>
        <dbReference type="Ensembl" id="ENSEBUP00000026302.1"/>
    </source>
</evidence>
<reference evidence="3" key="2">
    <citation type="submission" date="2025-09" db="UniProtKB">
        <authorList>
            <consortium name="Ensembl"/>
        </authorList>
    </citation>
    <scope>IDENTIFICATION</scope>
</reference>
<dbReference type="Pfam" id="PF20468">
    <property type="entry name" value="HPS6_C"/>
    <property type="match status" value="1"/>
</dbReference>
<dbReference type="GO" id="GO:0005765">
    <property type="term" value="C:lysosomal membrane"/>
    <property type="evidence" value="ECO:0007669"/>
    <property type="project" value="TreeGrafter"/>
</dbReference>
<evidence type="ECO:0000313" key="4">
    <source>
        <dbReference type="Proteomes" id="UP000694388"/>
    </source>
</evidence>
<keyword evidence="4" id="KW-1185">Reference proteome</keyword>
<dbReference type="Pfam" id="PF15702">
    <property type="entry name" value="HPS6"/>
    <property type="match status" value="1"/>
</dbReference>
<dbReference type="OMA" id="RAWPAGH"/>
<proteinExistence type="predicted"/>
<name>A0A8C4R8H3_EPTBU</name>
<feature type="domain" description="BLOC-2 complex member HPS6 C-terminal" evidence="2">
    <location>
        <begin position="391"/>
        <end position="735"/>
    </location>
</feature>
<dbReference type="Ensembl" id="ENSEBUT00000026878.1">
    <property type="protein sequence ID" value="ENSEBUP00000026302.1"/>
    <property type="gene ID" value="ENSEBUG00000016203.1"/>
</dbReference>
<dbReference type="GO" id="GO:0032418">
    <property type="term" value="P:lysosome localization"/>
    <property type="evidence" value="ECO:0007669"/>
    <property type="project" value="TreeGrafter"/>
</dbReference>
<dbReference type="Proteomes" id="UP000694388">
    <property type="component" value="Unplaced"/>
</dbReference>
<reference evidence="3" key="1">
    <citation type="submission" date="2025-08" db="UniProtKB">
        <authorList>
            <consortium name="Ensembl"/>
        </authorList>
    </citation>
    <scope>IDENTIFICATION</scope>
</reference>
<organism evidence="3 4">
    <name type="scientific">Eptatretus burgeri</name>
    <name type="common">Inshore hagfish</name>
    <dbReference type="NCBI Taxonomy" id="7764"/>
    <lineage>
        <taxon>Eukaryota</taxon>
        <taxon>Metazoa</taxon>
        <taxon>Chordata</taxon>
        <taxon>Craniata</taxon>
        <taxon>Vertebrata</taxon>
        <taxon>Cyclostomata</taxon>
        <taxon>Myxini</taxon>
        <taxon>Myxiniformes</taxon>
        <taxon>Myxinidae</taxon>
        <taxon>Eptatretinae</taxon>
        <taxon>Eptatretus</taxon>
    </lineage>
</organism>
<feature type="domain" description="BLOC-2 complex member HPS6 N-terminal" evidence="1">
    <location>
        <begin position="35"/>
        <end position="366"/>
    </location>
</feature>
<dbReference type="GO" id="GO:0072657">
    <property type="term" value="P:protein localization to membrane"/>
    <property type="evidence" value="ECO:0007669"/>
    <property type="project" value="TreeGrafter"/>
</dbReference>
<evidence type="ECO:0000259" key="1">
    <source>
        <dbReference type="Pfam" id="PF15702"/>
    </source>
</evidence>
<sequence>MEHSREIPFERSTLLLRLLGGECVAACWRGKTRTLCVLSNSRRDLHTFESAGPVRLPAGFHHLDISSRDSAIVDVLSLDVPEDSERVLLVVFETGRAEHWRRVRSTGWSLLSRTNLCVASSSKVLSVAVLPTWIVWCEERPPSAHRSADGGAALRSCVCKRSMTWSTQELPTLGASTVLLHSCPGIHVASTGDGICLHSARHHPLSRGPMLMLWEPEADELSVVALGHGVVTAKHAAELDFMAIVDECRDCPSGVSVLCHAHTSGSQAGVLVAASDGNVWMVQNHGMATRVCTFAVKDFGAESSETVEMFTGGDTLMLVQGRSMTVVDLTNKKWFELFTREKVLGTVPRCLCHDTLSLITSSGLHSLEYMKTRNGSQRNGSRRKDAVCKRVYEEACSYFQTRSVTGSRMSVQQLKHSMGKELTALLTILEVPLGIRNCCWDPEYDELTDQLKPLLDEYMDVEELKSEMSLNGYEEYAYIIIKAEIMRIFHNDVEDKQLNLKELLQFFPEGTIDMVWDVLNVNAKNERADTGVLHELWKTVLQEGSCCGVQPLFEQICTALHLHRCHSLLTFLDTARDYQKVASTCSMNLDVTPLHLRVLFSLPDGADQESVTLRSQLLCRGEPEDAVQGVTMLLDAGQWEKAVQAAKRSPAWSQLLQADIFKSFVVAISRFRGLDRYLNDIWRLCPDGMTAMEVLRIMLRHISNDVGDAVSERVFDRDDSELTIRLVRPFLTRLLLGEIQWIPFAQRVQSLGTWCCSLSSAIDTTCYIFCVPLLGEYLHHPISALWSPSSAKTIMYLTYMVFSLLSKHLHGLSFR</sequence>
<dbReference type="PANTHER" id="PTHR14696">
    <property type="entry name" value="HERMANSKY-PUDLAK SYNDROME 6 PROTEIN"/>
    <property type="match status" value="1"/>
</dbReference>
<accession>A0A8C4R8H3</accession>
<dbReference type="GeneTree" id="ENSGT00390000001546"/>
<dbReference type="InterPro" id="IPR017218">
    <property type="entry name" value="BLOC-2_complex_Hps6_subunit"/>
</dbReference>
<dbReference type="AlphaFoldDB" id="A0A8C4R8H3"/>
<dbReference type="InterPro" id="IPR046822">
    <property type="entry name" value="HPS6_C"/>
</dbReference>
<dbReference type="GO" id="GO:0031084">
    <property type="term" value="C:BLOC-2 complex"/>
    <property type="evidence" value="ECO:0007669"/>
    <property type="project" value="TreeGrafter"/>
</dbReference>
<dbReference type="PANTHER" id="PTHR14696:SF2">
    <property type="entry name" value="BLOC-2 COMPLEX MEMBER HPS6"/>
    <property type="match status" value="1"/>
</dbReference>
<evidence type="ECO:0000259" key="2">
    <source>
        <dbReference type="Pfam" id="PF20468"/>
    </source>
</evidence>